<protein>
    <recommendedName>
        <fullName evidence="9">Aspartokinase</fullName>
        <ecNumber evidence="9">2.7.2.4</ecNumber>
    </recommendedName>
</protein>
<feature type="binding site" evidence="8">
    <location>
        <position position="232"/>
    </location>
    <ligand>
        <name>ATP</name>
        <dbReference type="ChEBI" id="CHEBI:30616"/>
    </ligand>
</feature>
<dbReference type="GO" id="GO:0009089">
    <property type="term" value="P:lysine biosynthetic process via diaminopimelate"/>
    <property type="evidence" value="ECO:0007669"/>
    <property type="project" value="UniProtKB-UniPathway"/>
</dbReference>
<dbReference type="PANTHER" id="PTHR21499">
    <property type="entry name" value="ASPARTATE KINASE"/>
    <property type="match status" value="1"/>
</dbReference>
<evidence type="ECO:0000313" key="12">
    <source>
        <dbReference type="EMBL" id="AVI50417.1"/>
    </source>
</evidence>
<dbReference type="Proteomes" id="UP000238442">
    <property type="component" value="Chromosome"/>
</dbReference>
<evidence type="ECO:0000256" key="2">
    <source>
        <dbReference type="ARBA" id="ARBA00010122"/>
    </source>
</evidence>
<evidence type="ECO:0000259" key="11">
    <source>
        <dbReference type="Pfam" id="PF00696"/>
    </source>
</evidence>
<evidence type="ECO:0000313" key="13">
    <source>
        <dbReference type="Proteomes" id="UP000238442"/>
    </source>
</evidence>
<dbReference type="KEGG" id="aue:C5O00_04255"/>
<dbReference type="EC" id="2.7.2.4" evidence="9"/>
<dbReference type="GO" id="GO:0004072">
    <property type="term" value="F:aspartate kinase activity"/>
    <property type="evidence" value="ECO:0007669"/>
    <property type="project" value="UniProtKB-EC"/>
</dbReference>
<evidence type="ECO:0000256" key="1">
    <source>
        <dbReference type="ARBA" id="ARBA00004766"/>
    </source>
</evidence>
<dbReference type="GO" id="GO:0009090">
    <property type="term" value="P:homoserine biosynthetic process"/>
    <property type="evidence" value="ECO:0007669"/>
    <property type="project" value="TreeGrafter"/>
</dbReference>
<evidence type="ECO:0000256" key="10">
    <source>
        <dbReference type="RuleBase" id="RU004249"/>
    </source>
</evidence>
<dbReference type="InterPro" id="IPR036393">
    <property type="entry name" value="AceGlu_kinase-like_sf"/>
</dbReference>
<comment type="similarity">
    <text evidence="2 9">Belongs to the aspartokinase family.</text>
</comment>
<proteinExistence type="inferred from homology"/>
<keyword evidence="5 9" id="KW-0418">Kinase</keyword>
<organism evidence="12 13">
    <name type="scientific">Pukyongia salina</name>
    <dbReference type="NCBI Taxonomy" id="2094025"/>
    <lineage>
        <taxon>Bacteria</taxon>
        <taxon>Pseudomonadati</taxon>
        <taxon>Bacteroidota</taxon>
        <taxon>Flavobacteriia</taxon>
        <taxon>Flavobacteriales</taxon>
        <taxon>Flavobacteriaceae</taxon>
        <taxon>Pukyongia</taxon>
    </lineage>
</organism>
<feature type="binding site" evidence="8">
    <location>
        <position position="121"/>
    </location>
    <ligand>
        <name>substrate</name>
    </ligand>
</feature>
<feature type="domain" description="Aspartate/glutamate/uridylate kinase" evidence="11">
    <location>
        <begin position="2"/>
        <end position="278"/>
    </location>
</feature>
<comment type="pathway">
    <text evidence="1 10">Amino-acid biosynthesis; L-lysine biosynthesis via DAP pathway; (S)-tetrahydrodipicolinate from L-aspartate: step 1/4.</text>
</comment>
<keyword evidence="6 8" id="KW-0067">ATP-binding</keyword>
<evidence type="ECO:0000256" key="4">
    <source>
        <dbReference type="ARBA" id="ARBA00022741"/>
    </source>
</evidence>
<accession>A0A2S0HUR0</accession>
<dbReference type="Pfam" id="PF00696">
    <property type="entry name" value="AA_kinase"/>
    <property type="match status" value="1"/>
</dbReference>
<sequence>MKVFKFGGASVKDAEGVRNLKKIIDISGETNLIVVVSAMGKMTNHLEGIVSSYLGKNDDLGSQIMEFREYHHNIMLKLFSNQSHPVYNEVRKFYAKLENFLETNRSQKHAYVYDQVVCYGELISTTIVSAFLQDEGLNNSWLDVRSCIVTDANFRDAKVDWEKTQQRITENVSVKGITITQGFLGSDLENNFSTTLGREGSDYTAAIFAYCLNADSVTIWKDVPGVLNADPRYFGNTRLLHNISYTEAIELAFYGASVIHPKTLQPLQRKEIPLFVKSFLNPENAGTCVGKGVALNPDTSCFILKRDQVLISLSSLDFSFMMEDNISDIFRWLHEFKMKVELIQNSAISFSVCVDNKFNRLDDLLARLKERFKVSCNDGVTLYTVRHAKPSEIDALMENKTVLLKQEIHDTVQIVIKE</sequence>
<dbReference type="RefSeq" id="WP_105215242.1">
    <property type="nucleotide sequence ID" value="NZ_CP027062.1"/>
</dbReference>
<dbReference type="InterPro" id="IPR001341">
    <property type="entry name" value="Asp_kinase"/>
</dbReference>
<name>A0A2S0HUR0_9FLAO</name>
<comment type="catalytic activity">
    <reaction evidence="7 9">
        <text>L-aspartate + ATP = 4-phospho-L-aspartate + ADP</text>
        <dbReference type="Rhea" id="RHEA:23776"/>
        <dbReference type="ChEBI" id="CHEBI:29991"/>
        <dbReference type="ChEBI" id="CHEBI:30616"/>
        <dbReference type="ChEBI" id="CHEBI:57535"/>
        <dbReference type="ChEBI" id="CHEBI:456216"/>
        <dbReference type="EC" id="2.7.2.4"/>
    </reaction>
</comment>
<evidence type="ECO:0000256" key="7">
    <source>
        <dbReference type="ARBA" id="ARBA00047872"/>
    </source>
</evidence>
<gene>
    <name evidence="12" type="ORF">C5O00_04255</name>
</gene>
<dbReference type="OrthoDB" id="9799110at2"/>
<dbReference type="Gene3D" id="1.20.120.1320">
    <property type="entry name" value="Aspartokinase, catalytic domain"/>
    <property type="match status" value="1"/>
</dbReference>
<dbReference type="PIRSF" id="PIRSF000726">
    <property type="entry name" value="Asp_kin"/>
    <property type="match status" value="1"/>
</dbReference>
<comment type="pathway">
    <text evidence="10">Amino-acid biosynthesis; L-threonine biosynthesis; L-threonine from L-aspartate: step 1/5.</text>
</comment>
<dbReference type="InterPro" id="IPR045865">
    <property type="entry name" value="ACT-like_dom_sf"/>
</dbReference>
<keyword evidence="10" id="KW-0028">Amino-acid biosynthesis</keyword>
<evidence type="ECO:0000256" key="6">
    <source>
        <dbReference type="ARBA" id="ARBA00022840"/>
    </source>
</evidence>
<feature type="binding site" evidence="8">
    <location>
        <begin position="5"/>
        <end position="8"/>
    </location>
    <ligand>
        <name>ATP</name>
        <dbReference type="ChEBI" id="CHEBI:30616"/>
    </ligand>
</feature>
<keyword evidence="13" id="KW-1185">Reference proteome</keyword>
<dbReference type="GO" id="GO:0005524">
    <property type="term" value="F:ATP binding"/>
    <property type="evidence" value="ECO:0007669"/>
    <property type="project" value="UniProtKB-KW"/>
</dbReference>
<dbReference type="InterPro" id="IPR001048">
    <property type="entry name" value="Asp/Glu/Uridylate_kinase"/>
</dbReference>
<reference evidence="12 13" key="1">
    <citation type="submission" date="2018-02" db="EMBL/GenBank/DDBJ databases">
        <title>Genomic analysis of the strain RR4-38 isolated from a seawater recirculating aquaculture system.</title>
        <authorList>
            <person name="Kim Y.-S."/>
            <person name="Jang Y.H."/>
            <person name="Kim K.-H."/>
        </authorList>
    </citation>
    <scope>NUCLEOTIDE SEQUENCE [LARGE SCALE GENOMIC DNA]</scope>
    <source>
        <strain evidence="12 13">RR4-38</strain>
    </source>
</reference>
<dbReference type="PANTHER" id="PTHR21499:SF59">
    <property type="entry name" value="ASPARTOKINASE"/>
    <property type="match status" value="1"/>
</dbReference>
<comment type="pathway">
    <text evidence="10">Amino-acid biosynthesis; L-methionine biosynthesis via de novo pathway; L-homoserine from L-aspartate: step 1/3.</text>
</comment>
<evidence type="ECO:0000256" key="5">
    <source>
        <dbReference type="ARBA" id="ARBA00022777"/>
    </source>
</evidence>
<keyword evidence="3 9" id="KW-0808">Transferase</keyword>
<dbReference type="InterPro" id="IPR005260">
    <property type="entry name" value="Asp_kin_monofn"/>
</dbReference>
<dbReference type="UniPathway" id="UPA00051">
    <property type="reaction ID" value="UER00462"/>
</dbReference>
<evidence type="ECO:0000256" key="3">
    <source>
        <dbReference type="ARBA" id="ARBA00022679"/>
    </source>
</evidence>
<feature type="binding site" evidence="8">
    <location>
        <position position="43"/>
    </location>
    <ligand>
        <name>substrate</name>
    </ligand>
</feature>
<dbReference type="InterPro" id="IPR042199">
    <property type="entry name" value="AsparK_Bifunc_asparK/hSer_DH"/>
</dbReference>
<dbReference type="Gene3D" id="3.40.1160.10">
    <property type="entry name" value="Acetylglutamate kinase-like"/>
    <property type="match status" value="1"/>
</dbReference>
<evidence type="ECO:0000256" key="8">
    <source>
        <dbReference type="PIRSR" id="PIRSR000726-1"/>
    </source>
</evidence>
<dbReference type="GO" id="GO:0005829">
    <property type="term" value="C:cytosol"/>
    <property type="evidence" value="ECO:0007669"/>
    <property type="project" value="TreeGrafter"/>
</dbReference>
<keyword evidence="4 8" id="KW-0547">Nucleotide-binding</keyword>
<dbReference type="GO" id="GO:0009088">
    <property type="term" value="P:threonine biosynthetic process"/>
    <property type="evidence" value="ECO:0007669"/>
    <property type="project" value="UniProtKB-UniPathway"/>
</dbReference>
<dbReference type="EMBL" id="CP027062">
    <property type="protein sequence ID" value="AVI50417.1"/>
    <property type="molecule type" value="Genomic_DNA"/>
</dbReference>
<dbReference type="NCBIfam" id="TIGR00657">
    <property type="entry name" value="asp_kinases"/>
    <property type="match status" value="1"/>
</dbReference>
<dbReference type="UniPathway" id="UPA00034">
    <property type="reaction ID" value="UER00015"/>
</dbReference>
<dbReference type="SUPFAM" id="SSF53633">
    <property type="entry name" value="Carbamate kinase-like"/>
    <property type="match status" value="1"/>
</dbReference>
<dbReference type="AlphaFoldDB" id="A0A2S0HUR0"/>
<evidence type="ECO:0000256" key="9">
    <source>
        <dbReference type="RuleBase" id="RU003448"/>
    </source>
</evidence>
<dbReference type="SUPFAM" id="SSF55021">
    <property type="entry name" value="ACT-like"/>
    <property type="match status" value="1"/>
</dbReference>
<dbReference type="UniPathway" id="UPA00050">
    <property type="reaction ID" value="UER00461"/>
</dbReference>